<evidence type="ECO:0000313" key="1">
    <source>
        <dbReference type="EMBL" id="CCX30913.1"/>
    </source>
</evidence>
<dbReference type="OrthoDB" id="5582146at2759"/>
<proteinExistence type="predicted"/>
<sequence length="305" mass="34108">MFGLQTATIHCTPDITLDEFASALLVAEERRAISPLLTPDVERPSTFTPTGRKRIAPVLLLRDLENASHAVQALVLELMRTRKLTTSRSTYDVPDRFLILGILPKATIFPTGLLKHLREAFFISHHHEYDDELDFTNPAPSDTESSDSFASVVIRKHPPSPPCTPGFPIFTLGRNFIPGSVVDTLRALAHDVVMDTEIRRYLLDIIVFLRMHRAVKGGVIATGTGDLEWLVKCLAPMHGLDYVTPALVALAVFKVYNHRIELVQRTEDERSILWGSDPKEVEAYLRQVEVETVIEDVLASVRAPL</sequence>
<dbReference type="PANTHER" id="PTHR11603">
    <property type="entry name" value="AAA FAMILY ATPASE"/>
    <property type="match status" value="1"/>
</dbReference>
<dbReference type="PANTHER" id="PTHR11603:SF132">
    <property type="entry name" value="C2H2-TYPE DOMAIN-CONTAINING PROTEIN"/>
    <property type="match status" value="1"/>
</dbReference>
<dbReference type="AlphaFoldDB" id="U4LG83"/>
<dbReference type="Gene3D" id="1.10.8.80">
    <property type="entry name" value="Magnesium chelatase subunit I, C-Terminal domain"/>
    <property type="match status" value="1"/>
</dbReference>
<accession>U4LG83</accession>
<dbReference type="EMBL" id="HF935497">
    <property type="protein sequence ID" value="CCX30913.1"/>
    <property type="molecule type" value="Genomic_DNA"/>
</dbReference>
<reference evidence="1 2" key="1">
    <citation type="journal article" date="2013" name="PLoS Genet.">
        <title>The genome and development-dependent transcriptomes of Pyronema confluens: a window into fungal evolution.</title>
        <authorList>
            <person name="Traeger S."/>
            <person name="Altegoer F."/>
            <person name="Freitag M."/>
            <person name="Gabaldon T."/>
            <person name="Kempken F."/>
            <person name="Kumar A."/>
            <person name="Marcet-Houben M."/>
            <person name="Poggeler S."/>
            <person name="Stajich J.E."/>
            <person name="Nowrousian M."/>
        </authorList>
    </citation>
    <scope>NUCLEOTIDE SEQUENCE [LARGE SCALE GENOMIC DNA]</scope>
    <source>
        <strain evidence="2">CBS 100304</strain>
        <tissue evidence="1">Vegetative mycelium</tissue>
    </source>
</reference>
<gene>
    <name evidence="1" type="ORF">PCON_09514</name>
</gene>
<dbReference type="OMA" id="HWHDPED"/>
<dbReference type="Proteomes" id="UP000018144">
    <property type="component" value="Unassembled WGS sequence"/>
</dbReference>
<evidence type="ECO:0000313" key="2">
    <source>
        <dbReference type="Proteomes" id="UP000018144"/>
    </source>
</evidence>
<dbReference type="eggNOG" id="ENOG502QQMN">
    <property type="taxonomic scope" value="Eukaryota"/>
</dbReference>
<name>U4LG83_PYROM</name>
<protein>
    <submittedName>
        <fullName evidence="1">Similar to Maintenance of telomere capping protein 2 acc. no. B3LQZ6</fullName>
    </submittedName>
</protein>
<dbReference type="InterPro" id="IPR052041">
    <property type="entry name" value="Nucleic_acid_metab_PIN/TRAM"/>
</dbReference>
<keyword evidence="2" id="KW-1185">Reference proteome</keyword>
<organism evidence="1 2">
    <name type="scientific">Pyronema omphalodes (strain CBS 100304)</name>
    <name type="common">Pyronema confluens</name>
    <dbReference type="NCBI Taxonomy" id="1076935"/>
    <lineage>
        <taxon>Eukaryota</taxon>
        <taxon>Fungi</taxon>
        <taxon>Dikarya</taxon>
        <taxon>Ascomycota</taxon>
        <taxon>Pezizomycotina</taxon>
        <taxon>Pezizomycetes</taxon>
        <taxon>Pezizales</taxon>
        <taxon>Pyronemataceae</taxon>
        <taxon>Pyronema</taxon>
    </lineage>
</organism>